<feature type="coiled-coil region" evidence="1">
    <location>
        <begin position="31"/>
        <end position="93"/>
    </location>
</feature>
<dbReference type="RefSeq" id="NP_194108.2">
    <property type="nucleotide sequence ID" value="NM_118508.4"/>
</dbReference>
<dbReference type="SMR" id="A0A384LHE6"/>
<evidence type="ECO:0000313" key="6">
    <source>
        <dbReference type="EMBL" id="OAO98873.1"/>
    </source>
</evidence>
<evidence type="ECO:0000256" key="1">
    <source>
        <dbReference type="SAM" id="Coils"/>
    </source>
</evidence>
<dbReference type="Proteomes" id="UP000434276">
    <property type="component" value="Unassembled WGS sequence"/>
</dbReference>
<dbReference type="ExpressionAtlas" id="A0A384LHE6">
    <property type="expression patterns" value="baseline and differential"/>
</dbReference>
<dbReference type="GeneID" id="828477"/>
<reference evidence="6" key="2">
    <citation type="submission" date="2016-03" db="EMBL/GenBank/DDBJ databases">
        <title>Full-length assembly of Arabidopsis thaliana Ler reveals the complement of translocations and inversions.</title>
        <authorList>
            <person name="Zapata L."/>
            <person name="Schneeberger K."/>
            <person name="Ossowski S."/>
        </authorList>
    </citation>
    <scope>NUCLEOTIDE SEQUENCE [LARGE SCALE GENOMIC DNA]</scope>
    <source>
        <tissue evidence="6">Leaf</tissue>
    </source>
</reference>
<keyword evidence="1" id="KW-0175">Coiled coil</keyword>
<dbReference type="EMBL" id="LR881469">
    <property type="protein sequence ID" value="CAD5328849.1"/>
    <property type="molecule type" value="Genomic_DNA"/>
</dbReference>
<evidence type="ECO:0000313" key="11">
    <source>
        <dbReference type="Proteomes" id="UP000516314"/>
    </source>
</evidence>
<sequence length="138" mass="16137">MSSRLDQLVNKYNKSCENVSFAEHMILKDKYESLVIEHESLIKTLELLEKTHGFTVEDLVTKQKEALEKKEVIEKWENKFGEMEKKLKTVERSIEYIMSVDVQTGVDSDMSTSEDDDGNRRQRKGRLINSSDHDHFIL</sequence>
<reference evidence="4 10" key="3">
    <citation type="submission" date="2019-12" db="EMBL/GenBank/DDBJ databases">
        <authorList>
            <person name="Jiao W.-B."/>
            <person name="Schneeberger K."/>
        </authorList>
    </citation>
    <scope>NUCLEOTIDE SEQUENCE [LARGE SCALE GENOMIC DNA]</scope>
    <source>
        <strain evidence="9">cv. An-1</strain>
        <strain evidence="10">cv. C24</strain>
    </source>
</reference>
<evidence type="ECO:0000256" key="2">
    <source>
        <dbReference type="SAM" id="MobiDB-lite"/>
    </source>
</evidence>
<proteinExistence type="predicted"/>
<evidence type="ECO:0000313" key="9">
    <source>
        <dbReference type="Proteomes" id="UP000426265"/>
    </source>
</evidence>
<dbReference type="EMBL" id="CACRSJ010000109">
    <property type="protein sequence ID" value="VYS63696.1"/>
    <property type="molecule type" value="Genomic_DNA"/>
</dbReference>
<evidence type="ECO:0000313" key="10">
    <source>
        <dbReference type="Proteomes" id="UP000434276"/>
    </source>
</evidence>
<dbReference type="Araport" id="AT4G23770"/>
<protein>
    <submittedName>
        <fullName evidence="5">(thale cress) hypothetical protein</fullName>
    </submittedName>
</protein>
<accession>A0A384LHE6</accession>
<feature type="region of interest" description="Disordered" evidence="2">
    <location>
        <begin position="105"/>
        <end position="138"/>
    </location>
</feature>
<dbReference type="Proteomes" id="UP000516314">
    <property type="component" value="Chromosome 4"/>
</dbReference>
<evidence type="ECO:0000313" key="4">
    <source>
        <dbReference type="EMBL" id="CAA0396283.1"/>
    </source>
</evidence>
<evidence type="ECO:0000313" key="8">
    <source>
        <dbReference type="Proteomes" id="UP000078284"/>
    </source>
</evidence>
<reference evidence="5 11" key="4">
    <citation type="submission" date="2020-09" db="EMBL/GenBank/DDBJ databases">
        <authorList>
            <person name="Ashkenazy H."/>
        </authorList>
    </citation>
    <scope>NUCLEOTIDE SEQUENCE [LARGE SCALE GENOMIC DNA]</scope>
    <source>
        <strain evidence="11">cv. Cdm-0</strain>
    </source>
</reference>
<evidence type="ECO:0000313" key="7">
    <source>
        <dbReference type="EMBL" id="VYS63696.1"/>
    </source>
</evidence>
<dbReference type="Proteomes" id="UP000078284">
    <property type="component" value="Chromosome 4"/>
</dbReference>
<dbReference type="KEGG" id="ath:AT4G23770"/>
<name>A0A384LHE6_ARATH</name>
<organism evidence="6 8">
    <name type="scientific">Arabidopsis thaliana</name>
    <name type="common">Mouse-ear cress</name>
    <dbReference type="NCBI Taxonomy" id="3702"/>
    <lineage>
        <taxon>Eukaryota</taxon>
        <taxon>Viridiplantae</taxon>
        <taxon>Streptophyta</taxon>
        <taxon>Embryophyta</taxon>
        <taxon>Tracheophyta</taxon>
        <taxon>Spermatophyta</taxon>
        <taxon>Magnoliopsida</taxon>
        <taxon>eudicotyledons</taxon>
        <taxon>Gunneridae</taxon>
        <taxon>Pentapetalae</taxon>
        <taxon>rosids</taxon>
        <taxon>malvids</taxon>
        <taxon>Brassicales</taxon>
        <taxon>Brassicaceae</taxon>
        <taxon>Camelineae</taxon>
        <taxon>Arabidopsis</taxon>
    </lineage>
</organism>
<evidence type="ECO:0000313" key="5">
    <source>
        <dbReference type="EMBL" id="CAD5328849.1"/>
    </source>
</evidence>
<dbReference type="AlphaFoldDB" id="A0A384LHE6"/>
<dbReference type="OMA" id="CENVSFA"/>
<dbReference type="OrthoDB" id="1113711at2759"/>
<evidence type="ECO:0000313" key="3">
    <source>
        <dbReference type="Araport" id="AT4G23770"/>
    </source>
</evidence>
<dbReference type="EMBL" id="CACSHJ010000095">
    <property type="protein sequence ID" value="CAA0396283.1"/>
    <property type="molecule type" value="Genomic_DNA"/>
</dbReference>
<reference evidence="8" key="1">
    <citation type="journal article" date="2016" name="Proc. Natl. Acad. Sci. U.S.A.">
        <title>Chromosome-level assembly of Arabidopsis thaliana Ler reveals the extent of translocation and inversion polymorphisms.</title>
        <authorList>
            <person name="Zapata L."/>
            <person name="Ding J."/>
            <person name="Willing E.M."/>
            <person name="Hartwig B."/>
            <person name="Bezdan D."/>
            <person name="Jiao W.B."/>
            <person name="Patel V."/>
            <person name="Velikkakam James G."/>
            <person name="Koornneef M."/>
            <person name="Ossowski S."/>
            <person name="Schneeberger K."/>
        </authorList>
    </citation>
    <scope>NUCLEOTIDE SEQUENCE [LARGE SCALE GENOMIC DNA]</scope>
    <source>
        <strain evidence="8">cv. Landsberg erecta</strain>
    </source>
</reference>
<gene>
    <name evidence="3" type="ordered locus">At4g23770</name>
    <name evidence="6" type="ordered locus">AXX17_At4g27530</name>
    <name evidence="7" type="ORF">AN1_LOCUS19110</name>
    <name evidence="5" type="ORF">AT9943_LOCUS16476</name>
    <name evidence="4" type="ORF">C24_LOCUS19010</name>
</gene>
<dbReference type="Proteomes" id="UP000426265">
    <property type="component" value="Unassembled WGS sequence"/>
</dbReference>
<dbReference type="EMBL" id="LUHQ01000004">
    <property type="protein sequence ID" value="OAO98873.1"/>
    <property type="molecule type" value="Genomic_DNA"/>
</dbReference>